<dbReference type="InterPro" id="IPR036388">
    <property type="entry name" value="WH-like_DNA-bd_sf"/>
</dbReference>
<comment type="function">
    <text evidence="5">Modulates RecA activity.</text>
</comment>
<evidence type="ECO:0000313" key="9">
    <source>
        <dbReference type="EMBL" id="SJZ58033.1"/>
    </source>
</evidence>
<dbReference type="GO" id="GO:0006282">
    <property type="term" value="P:regulation of DNA repair"/>
    <property type="evidence" value="ECO:0007669"/>
    <property type="project" value="UniProtKB-UniRule"/>
</dbReference>
<dbReference type="EMBL" id="FUWW01000009">
    <property type="protein sequence ID" value="SJZ58033.1"/>
    <property type="molecule type" value="Genomic_DNA"/>
</dbReference>
<dbReference type="Proteomes" id="UP000190657">
    <property type="component" value="Unassembled WGS sequence"/>
</dbReference>
<keyword evidence="4 5" id="KW-0963">Cytoplasm</keyword>
<dbReference type="InterPro" id="IPR053924">
    <property type="entry name" value="RecX_HTH_2nd"/>
</dbReference>
<dbReference type="PANTHER" id="PTHR33602:SF1">
    <property type="entry name" value="REGULATORY PROTEIN RECX FAMILY PROTEIN"/>
    <property type="match status" value="1"/>
</dbReference>
<dbReference type="PANTHER" id="PTHR33602">
    <property type="entry name" value="REGULATORY PROTEIN RECX FAMILY PROTEIN"/>
    <property type="match status" value="1"/>
</dbReference>
<evidence type="ECO:0000259" key="7">
    <source>
        <dbReference type="Pfam" id="PF21981"/>
    </source>
</evidence>
<dbReference type="HAMAP" id="MF_01114">
    <property type="entry name" value="RecX"/>
    <property type="match status" value="1"/>
</dbReference>
<sequence>MKISHTKGRGKKIHIFVDDEYTITTDIDFWAEHFFKDGQEITEEQWQELCNVIYYKKAIDKCYDLLSRRDHSVKELKTKLLRTVDEENADRAIEKMIDYGYLDDEKYAKNLVKYLSETKRMSKNHIKQEMYKRGVPNDIIAYTLEDTEIDNVSAVVDLIFTKYRNKLDAQDGNKKVIAALMRKGFSYSDIREAFERIENEEYN</sequence>
<dbReference type="InterPro" id="IPR053926">
    <property type="entry name" value="RecX_HTH_1st"/>
</dbReference>
<evidence type="ECO:0000313" key="10">
    <source>
        <dbReference type="Proteomes" id="UP000190657"/>
    </source>
</evidence>
<dbReference type="Pfam" id="PF21982">
    <property type="entry name" value="RecX_HTH1"/>
    <property type="match status" value="1"/>
</dbReference>
<gene>
    <name evidence="5" type="primary">recX</name>
    <name evidence="9" type="ORF">SAMN02745114_01015</name>
</gene>
<evidence type="ECO:0000256" key="5">
    <source>
        <dbReference type="HAMAP-Rule" id="MF_01114"/>
    </source>
</evidence>
<dbReference type="STRING" id="290054.SAMN02745114_01015"/>
<protein>
    <recommendedName>
        <fullName evidence="3 5">Regulatory protein RecX</fullName>
    </recommendedName>
</protein>
<name>A0A1T4LTJ8_9FIRM</name>
<proteinExistence type="inferred from homology"/>
<dbReference type="Pfam" id="PF21981">
    <property type="entry name" value="RecX_HTH3"/>
    <property type="match status" value="1"/>
</dbReference>
<feature type="domain" description="RecX third three-helical" evidence="7">
    <location>
        <begin position="160"/>
        <end position="193"/>
    </location>
</feature>
<keyword evidence="10" id="KW-1185">Reference proteome</keyword>
<dbReference type="InterPro" id="IPR003783">
    <property type="entry name" value="Regulatory_RecX"/>
</dbReference>
<feature type="domain" description="RecX second three-helical" evidence="6">
    <location>
        <begin position="103"/>
        <end position="141"/>
    </location>
</feature>
<organism evidence="9 10">
    <name type="scientific">Eubacterium coprostanoligenes</name>
    <dbReference type="NCBI Taxonomy" id="290054"/>
    <lineage>
        <taxon>Bacteria</taxon>
        <taxon>Bacillati</taxon>
        <taxon>Bacillota</taxon>
        <taxon>Clostridia</taxon>
        <taxon>Eubacteriales</taxon>
        <taxon>Eubacteriaceae</taxon>
        <taxon>Eubacterium</taxon>
    </lineage>
</organism>
<dbReference type="OrthoDB" id="9804967at2"/>
<evidence type="ECO:0000256" key="2">
    <source>
        <dbReference type="ARBA" id="ARBA00009695"/>
    </source>
</evidence>
<dbReference type="RefSeq" id="WP_078768493.1">
    <property type="nucleotide sequence ID" value="NZ_FUWW01000009.1"/>
</dbReference>
<evidence type="ECO:0000256" key="3">
    <source>
        <dbReference type="ARBA" id="ARBA00018111"/>
    </source>
</evidence>
<evidence type="ECO:0000256" key="1">
    <source>
        <dbReference type="ARBA" id="ARBA00004496"/>
    </source>
</evidence>
<accession>A0A1T4LTJ8</accession>
<dbReference type="Pfam" id="PF02631">
    <property type="entry name" value="RecX_HTH2"/>
    <property type="match status" value="1"/>
</dbReference>
<evidence type="ECO:0000259" key="8">
    <source>
        <dbReference type="Pfam" id="PF21982"/>
    </source>
</evidence>
<evidence type="ECO:0000259" key="6">
    <source>
        <dbReference type="Pfam" id="PF02631"/>
    </source>
</evidence>
<dbReference type="AlphaFoldDB" id="A0A1T4LTJ8"/>
<evidence type="ECO:0000256" key="4">
    <source>
        <dbReference type="ARBA" id="ARBA00022490"/>
    </source>
</evidence>
<comment type="similarity">
    <text evidence="2 5">Belongs to the RecX family.</text>
</comment>
<comment type="subcellular location">
    <subcellularLocation>
        <location evidence="1 5">Cytoplasm</location>
    </subcellularLocation>
</comment>
<feature type="domain" description="RecX first three-helical" evidence="8">
    <location>
        <begin position="58"/>
        <end position="95"/>
    </location>
</feature>
<dbReference type="Gene3D" id="1.10.10.10">
    <property type="entry name" value="Winged helix-like DNA-binding domain superfamily/Winged helix DNA-binding domain"/>
    <property type="match status" value="3"/>
</dbReference>
<dbReference type="InterPro" id="IPR053925">
    <property type="entry name" value="RecX_HTH_3rd"/>
</dbReference>
<dbReference type="GO" id="GO:0005737">
    <property type="term" value="C:cytoplasm"/>
    <property type="evidence" value="ECO:0007669"/>
    <property type="project" value="UniProtKB-SubCell"/>
</dbReference>
<reference evidence="10" key="1">
    <citation type="submission" date="2017-02" db="EMBL/GenBank/DDBJ databases">
        <authorList>
            <person name="Varghese N."/>
            <person name="Submissions S."/>
        </authorList>
    </citation>
    <scope>NUCLEOTIDE SEQUENCE [LARGE SCALE GENOMIC DNA]</scope>
    <source>
        <strain evidence="10">ATCC 51222</strain>
    </source>
</reference>